<dbReference type="AlphaFoldDB" id="A0A382KNJ0"/>
<reference evidence="1" key="1">
    <citation type="submission" date="2018-05" db="EMBL/GenBank/DDBJ databases">
        <authorList>
            <person name="Lanie J.A."/>
            <person name="Ng W.-L."/>
            <person name="Kazmierczak K.M."/>
            <person name="Andrzejewski T.M."/>
            <person name="Davidsen T.M."/>
            <person name="Wayne K.J."/>
            <person name="Tettelin H."/>
            <person name="Glass J.I."/>
            <person name="Rusch D."/>
            <person name="Podicherti R."/>
            <person name="Tsui H.-C.T."/>
            <person name="Winkler M.E."/>
        </authorList>
    </citation>
    <scope>NUCLEOTIDE SEQUENCE</scope>
</reference>
<dbReference type="EMBL" id="UINC01081015">
    <property type="protein sequence ID" value="SVC24487.1"/>
    <property type="molecule type" value="Genomic_DNA"/>
</dbReference>
<accession>A0A382KNJ0</accession>
<gene>
    <name evidence="1" type="ORF">METZ01_LOCUS277341</name>
</gene>
<organism evidence="1">
    <name type="scientific">marine metagenome</name>
    <dbReference type="NCBI Taxonomy" id="408172"/>
    <lineage>
        <taxon>unclassified sequences</taxon>
        <taxon>metagenomes</taxon>
        <taxon>ecological metagenomes</taxon>
    </lineage>
</organism>
<feature type="non-terminal residue" evidence="1">
    <location>
        <position position="1"/>
    </location>
</feature>
<name>A0A382KNJ0_9ZZZZ</name>
<proteinExistence type="predicted"/>
<sequence length="28" mass="3129">VVADFIEPQVNHVTNEIVVKQSPAFPSY</sequence>
<evidence type="ECO:0000313" key="1">
    <source>
        <dbReference type="EMBL" id="SVC24487.1"/>
    </source>
</evidence>
<protein>
    <submittedName>
        <fullName evidence="1">Uncharacterized protein</fullName>
    </submittedName>
</protein>
<feature type="non-terminal residue" evidence="1">
    <location>
        <position position="28"/>
    </location>
</feature>